<dbReference type="AlphaFoldDB" id="A0A422NKD5"/>
<dbReference type="PANTHER" id="PTHR20873:SF0">
    <property type="entry name" value="L-SERYL-TRNA(SEC) KINASE"/>
    <property type="match status" value="1"/>
</dbReference>
<organism evidence="1 2">
    <name type="scientific">Trypanosoma rangeli</name>
    <dbReference type="NCBI Taxonomy" id="5698"/>
    <lineage>
        <taxon>Eukaryota</taxon>
        <taxon>Discoba</taxon>
        <taxon>Euglenozoa</taxon>
        <taxon>Kinetoplastea</taxon>
        <taxon>Metakinetoplastina</taxon>
        <taxon>Trypanosomatida</taxon>
        <taxon>Trypanosomatidae</taxon>
        <taxon>Trypanosoma</taxon>
        <taxon>Herpetosoma</taxon>
    </lineage>
</organism>
<dbReference type="PANTHER" id="PTHR20873">
    <property type="entry name" value="L-SERYL-TRNA(SEC) KINASE"/>
    <property type="match status" value="1"/>
</dbReference>
<evidence type="ECO:0000313" key="2">
    <source>
        <dbReference type="Proteomes" id="UP000283634"/>
    </source>
</evidence>
<dbReference type="RefSeq" id="XP_029238975.1">
    <property type="nucleotide sequence ID" value="XM_029381216.1"/>
</dbReference>
<reference evidence="1 2" key="1">
    <citation type="journal article" date="2018" name="BMC Genomics">
        <title>Genomic comparison of Trypanosoma conorhini and Trypanosoma rangeli to Trypanosoma cruzi strains of high and low virulence.</title>
        <authorList>
            <person name="Bradwell K.R."/>
            <person name="Koparde V.N."/>
            <person name="Matveyev A.V."/>
            <person name="Serrano M.G."/>
            <person name="Alves J.M."/>
            <person name="Parikh H."/>
            <person name="Huang B."/>
            <person name="Lee V."/>
            <person name="Espinosa-Alvarez O."/>
            <person name="Ortiz P.A."/>
            <person name="Costa-Martins A.G."/>
            <person name="Teixeira M.M."/>
            <person name="Buck G.A."/>
        </authorList>
    </citation>
    <scope>NUCLEOTIDE SEQUENCE [LARGE SCALE GENOMIC DNA]</scope>
    <source>
        <strain evidence="1 2">AM80</strain>
    </source>
</reference>
<dbReference type="GO" id="GO:0016301">
    <property type="term" value="F:kinase activity"/>
    <property type="evidence" value="ECO:0007669"/>
    <property type="project" value="TreeGrafter"/>
</dbReference>
<dbReference type="OMA" id="FVEDNMH"/>
<dbReference type="Proteomes" id="UP000283634">
    <property type="component" value="Unassembled WGS sequence"/>
</dbReference>
<name>A0A422NKD5_TRYRA</name>
<dbReference type="SUPFAM" id="SSF52540">
    <property type="entry name" value="P-loop containing nucleoside triphosphate hydrolases"/>
    <property type="match status" value="1"/>
</dbReference>
<keyword evidence="2" id="KW-1185">Reference proteome</keyword>
<evidence type="ECO:0000313" key="1">
    <source>
        <dbReference type="EMBL" id="RNF05947.1"/>
    </source>
</evidence>
<dbReference type="OrthoDB" id="9972657at2759"/>
<evidence type="ECO:0008006" key="3">
    <source>
        <dbReference type="Google" id="ProtNLM"/>
    </source>
</evidence>
<comment type="caution">
    <text evidence="1">The sequence shown here is derived from an EMBL/GenBank/DDBJ whole genome shotgun (WGS) entry which is preliminary data.</text>
</comment>
<dbReference type="Gene3D" id="3.40.50.300">
    <property type="entry name" value="P-loop containing nucleotide triphosphate hydrolases"/>
    <property type="match status" value="1"/>
</dbReference>
<dbReference type="InterPro" id="IPR052648">
    <property type="entry name" value="Ser-tRNA(Sec)_kinase"/>
</dbReference>
<proteinExistence type="predicted"/>
<dbReference type="EMBL" id="MKGL01000121">
    <property type="protein sequence ID" value="RNF05947.1"/>
    <property type="molecule type" value="Genomic_DNA"/>
</dbReference>
<gene>
    <name evidence="1" type="ORF">TraAM80_04283</name>
</gene>
<protein>
    <recommendedName>
        <fullName evidence="3">L-seryl-tRNA(Sec) kinase</fullName>
    </recommendedName>
</protein>
<dbReference type="InterPro" id="IPR027417">
    <property type="entry name" value="P-loop_NTPase"/>
</dbReference>
<dbReference type="GO" id="GO:0000049">
    <property type="term" value="F:tRNA binding"/>
    <property type="evidence" value="ECO:0007669"/>
    <property type="project" value="TreeGrafter"/>
</dbReference>
<sequence length="389" mass="44749">MKLCLVLLSGLPGAGKTTLSLTMEQLAGARRSEREGAEARPCGVIEGIFELDTFISSNDEENAMQRNGTAFTPEAWKRACNEVREATLQRLRQCLLSAETERMGNGSKTEASTTRFVFLVDTLPYRSMKASYWKLCRELDKEQLQYYWGTNEAKGEGDCRLPVEIVFVNMVEVRLNTPLEVCLKRNEHRIETPQYVPPHVITSMSESFDVGLDVSFKPRLDDNYWVMLPRQATAPWPVIRLEDAKTNCDLAPKVLAQRLLERLTSREVMKALEEQSTSLFENEVKKRERGMHQQNQQQLCESVKASRSDWLHQVDLHMRAIVQRYMEELKETGKLRPGIGVLASKCREEQYAQLKTMSAFWKDGETFYACKELLLHEQILEFQRRLSAL</sequence>
<accession>A0A422NKD5</accession>
<dbReference type="GeneID" id="40328216"/>